<organism evidence="4 5">
    <name type="scientific">Cymbomonas tetramitiformis</name>
    <dbReference type="NCBI Taxonomy" id="36881"/>
    <lineage>
        <taxon>Eukaryota</taxon>
        <taxon>Viridiplantae</taxon>
        <taxon>Chlorophyta</taxon>
        <taxon>Pyramimonadophyceae</taxon>
        <taxon>Pyramimonadales</taxon>
        <taxon>Pyramimonadaceae</taxon>
        <taxon>Cymbomonas</taxon>
    </lineage>
</organism>
<dbReference type="SUPFAM" id="SSF47113">
    <property type="entry name" value="Histone-fold"/>
    <property type="match status" value="1"/>
</dbReference>
<feature type="domain" description="Transcription factor CBF/NF-Y/archaeal histone" evidence="3">
    <location>
        <begin position="19"/>
        <end position="80"/>
    </location>
</feature>
<dbReference type="AlphaFoldDB" id="A0AAE0H1M6"/>
<dbReference type="Gene3D" id="1.10.20.10">
    <property type="entry name" value="Histone, subunit A"/>
    <property type="match status" value="1"/>
</dbReference>
<evidence type="ECO:0000256" key="2">
    <source>
        <dbReference type="ARBA" id="ARBA00023242"/>
    </source>
</evidence>
<dbReference type="PANTHER" id="PTHR10252:SF54">
    <property type="entry name" value="CHROMATIN ACCESSIBILITY COMPLEX PROTEIN 1"/>
    <property type="match status" value="1"/>
</dbReference>
<evidence type="ECO:0000313" key="4">
    <source>
        <dbReference type="EMBL" id="KAK3288178.1"/>
    </source>
</evidence>
<comment type="caution">
    <text evidence="4">The sequence shown here is derived from an EMBL/GenBank/DDBJ whole genome shotgun (WGS) entry which is preliminary data.</text>
</comment>
<protein>
    <recommendedName>
        <fullName evidence="3">Transcription factor CBF/NF-Y/archaeal histone domain-containing protein</fullName>
    </recommendedName>
</protein>
<dbReference type="PANTHER" id="PTHR10252">
    <property type="entry name" value="HISTONE-LIKE TRANSCRIPTION FACTOR CCAAT-RELATED"/>
    <property type="match status" value="1"/>
</dbReference>
<keyword evidence="2" id="KW-0539">Nucleus</keyword>
<dbReference type="GO" id="GO:0046982">
    <property type="term" value="F:protein heterodimerization activity"/>
    <property type="evidence" value="ECO:0007669"/>
    <property type="project" value="InterPro"/>
</dbReference>
<dbReference type="GO" id="GO:0006355">
    <property type="term" value="P:regulation of DNA-templated transcription"/>
    <property type="evidence" value="ECO:0007669"/>
    <property type="project" value="TreeGrafter"/>
</dbReference>
<evidence type="ECO:0000313" key="5">
    <source>
        <dbReference type="Proteomes" id="UP001190700"/>
    </source>
</evidence>
<dbReference type="Proteomes" id="UP001190700">
    <property type="component" value="Unassembled WGS sequence"/>
</dbReference>
<dbReference type="InterPro" id="IPR050568">
    <property type="entry name" value="Transcr_DNA_Rep_Reg"/>
</dbReference>
<dbReference type="InterPro" id="IPR003958">
    <property type="entry name" value="CBFA_NFYB_domain"/>
</dbReference>
<dbReference type="EMBL" id="LGRX02000566">
    <property type="protein sequence ID" value="KAK3288178.1"/>
    <property type="molecule type" value="Genomic_DNA"/>
</dbReference>
<comment type="subcellular location">
    <subcellularLocation>
        <location evidence="1">Nucleus</location>
    </subcellularLocation>
</comment>
<keyword evidence="5" id="KW-1185">Reference proteome</keyword>
<evidence type="ECO:0000259" key="3">
    <source>
        <dbReference type="Pfam" id="PF00808"/>
    </source>
</evidence>
<accession>A0AAE0H1M6</accession>
<dbReference type="GO" id="GO:0000976">
    <property type="term" value="F:transcription cis-regulatory region binding"/>
    <property type="evidence" value="ECO:0007669"/>
    <property type="project" value="TreeGrafter"/>
</dbReference>
<proteinExistence type="predicted"/>
<dbReference type="InterPro" id="IPR009072">
    <property type="entry name" value="Histone-fold"/>
</dbReference>
<dbReference type="Pfam" id="PF00808">
    <property type="entry name" value="CBFD_NFYB_HMF"/>
    <property type="match status" value="1"/>
</dbReference>
<dbReference type="GO" id="GO:0005634">
    <property type="term" value="C:nucleus"/>
    <property type="evidence" value="ECO:0007669"/>
    <property type="project" value="UniProtKB-SubCell"/>
</dbReference>
<dbReference type="CDD" id="cd23645">
    <property type="entry name" value="HFD_Dpb3-like"/>
    <property type="match status" value="1"/>
</dbReference>
<gene>
    <name evidence="4" type="ORF">CYMTET_4337</name>
</gene>
<name>A0AAE0H1M6_9CHLO</name>
<reference evidence="4 5" key="1">
    <citation type="journal article" date="2015" name="Genome Biol. Evol.">
        <title>Comparative Genomics of a Bacterivorous Green Alga Reveals Evolutionary Causalities and Consequences of Phago-Mixotrophic Mode of Nutrition.</title>
        <authorList>
            <person name="Burns J.A."/>
            <person name="Paasch A."/>
            <person name="Narechania A."/>
            <person name="Kim E."/>
        </authorList>
    </citation>
    <scope>NUCLEOTIDE SEQUENCE [LARGE SCALE GENOMIC DNA]</scope>
    <source>
        <strain evidence="4 5">PLY_AMNH</strain>
    </source>
</reference>
<sequence>MSSHPFIATPSGKQGELMLPLARVRRLIKTEEDVKMVSSEASFLITKSTELFLELLSQRAAAIMDSEDRTQLTYNDVATSVDENDPLEFLRDIVPMKVSGAEVLSSMKRPGDE</sequence>
<evidence type="ECO:0000256" key="1">
    <source>
        <dbReference type="ARBA" id="ARBA00004123"/>
    </source>
</evidence>